<evidence type="ECO:0000313" key="1">
    <source>
        <dbReference type="EMBL" id="ASS89004.1"/>
    </source>
</evidence>
<dbReference type="RefSeq" id="WP_094244379.1">
    <property type="nucleotide sequence ID" value="NZ_CP017703.1"/>
</dbReference>
<proteinExistence type="predicted"/>
<evidence type="ECO:0000313" key="2">
    <source>
        <dbReference type="Proteomes" id="UP000214606"/>
    </source>
</evidence>
<sequence>MKAIYSMIFDIIKDSDIQDKRVSKKNLAKVIYYRIMIARLGEEDNNFWWESRILSSVGRLNMIPFLPKTFFQQRFDMAIKAVRQKEINTIHVNKVITLFHFGYEFEKKVFEPALKMLTSRKEWKDILLEIEKIENISFTKHWARDFFDEHRLQTFENVSGNAFEIGSKTRHFYIHNEELEEVIHNLVSVYDYASKGQITIPYYKRVAVD</sequence>
<dbReference type="Pfam" id="PF26412">
    <property type="entry name" value="BrxE"/>
    <property type="match status" value="1"/>
</dbReference>
<dbReference type="KEGG" id="apak:AP3564_00870"/>
<accession>A0A223E160</accession>
<dbReference type="InterPro" id="IPR058690">
    <property type="entry name" value="BrxE"/>
</dbReference>
<dbReference type="AlphaFoldDB" id="A0A223E160"/>
<dbReference type="Proteomes" id="UP000214606">
    <property type="component" value="Chromosome"/>
</dbReference>
<dbReference type="EMBL" id="CP017703">
    <property type="protein sequence ID" value="ASS89004.1"/>
    <property type="molecule type" value="Genomic_DNA"/>
</dbReference>
<protein>
    <recommendedName>
        <fullName evidence="3">BrxE family protein</fullName>
    </recommendedName>
</protein>
<dbReference type="NCBIfam" id="NF033447">
    <property type="entry name" value="BrxE_fam"/>
    <property type="match status" value="1"/>
</dbReference>
<evidence type="ECO:0008006" key="3">
    <source>
        <dbReference type="Google" id="ProtNLM"/>
    </source>
</evidence>
<dbReference type="NCBIfam" id="NF033448">
    <property type="entry name" value="BREX_6_BrxE"/>
    <property type="match status" value="1"/>
</dbReference>
<organism evidence="1 2">
    <name type="scientific">Aeribacillus pallidus</name>
    <dbReference type="NCBI Taxonomy" id="33936"/>
    <lineage>
        <taxon>Bacteria</taxon>
        <taxon>Bacillati</taxon>
        <taxon>Bacillota</taxon>
        <taxon>Bacilli</taxon>
        <taxon>Bacillales</taxon>
        <taxon>Bacillaceae</taxon>
        <taxon>Aeribacillus</taxon>
    </lineage>
</organism>
<gene>
    <name evidence="1" type="ORF">AP3564_00870</name>
</gene>
<reference evidence="1 2" key="1">
    <citation type="submission" date="2016-10" db="EMBL/GenBank/DDBJ databases">
        <title>The whole genome sequencing and assembly of Aeribacillus pallidus KCTC3564 strain.</title>
        <authorList>
            <person name="Lee Y.-J."/>
            <person name="Park M.-K."/>
            <person name="Yi H."/>
            <person name="Bahn Y.-S."/>
            <person name="Kim J.F."/>
            <person name="Lee D.-W."/>
        </authorList>
    </citation>
    <scope>NUCLEOTIDE SEQUENCE [LARGE SCALE GENOMIC DNA]</scope>
    <source>
        <strain evidence="1 2">KCTC3564</strain>
    </source>
</reference>
<name>A0A223E160_9BACI</name>